<protein>
    <recommendedName>
        <fullName evidence="3">NHL repeat-containing protein</fullName>
    </recommendedName>
</protein>
<evidence type="ECO:0000313" key="2">
    <source>
        <dbReference type="Proteomes" id="UP000182771"/>
    </source>
</evidence>
<gene>
    <name evidence="1" type="ORF">SAMN05444420_101267</name>
</gene>
<accession>A0A1H2QWR6</accession>
<dbReference type="OrthoDB" id="791543at2"/>
<proteinExistence type="predicted"/>
<dbReference type="InterPro" id="IPR011042">
    <property type="entry name" value="6-blade_b-propeller_TolB-like"/>
</dbReference>
<dbReference type="GeneID" id="85017863"/>
<dbReference type="SUPFAM" id="SSF63829">
    <property type="entry name" value="Calcium-dependent phosphotriesterase"/>
    <property type="match status" value="1"/>
</dbReference>
<evidence type="ECO:0008006" key="3">
    <source>
        <dbReference type="Google" id="ProtNLM"/>
    </source>
</evidence>
<dbReference type="PROSITE" id="PS51257">
    <property type="entry name" value="PROKAR_LIPOPROTEIN"/>
    <property type="match status" value="1"/>
</dbReference>
<name>A0A1H2QWR6_9FLAO</name>
<organism evidence="1 2">
    <name type="scientific">Capnocytophaga granulosa</name>
    <dbReference type="NCBI Taxonomy" id="45242"/>
    <lineage>
        <taxon>Bacteria</taxon>
        <taxon>Pseudomonadati</taxon>
        <taxon>Bacteroidota</taxon>
        <taxon>Flavobacteriia</taxon>
        <taxon>Flavobacteriales</taxon>
        <taxon>Flavobacteriaceae</taxon>
        <taxon>Capnocytophaga</taxon>
    </lineage>
</organism>
<sequence>MKKLGLLFLLIGTFFSCQKKEDSYLEDPYKGKLKVTYIEEAKGWVKNIALHNEDLYFIRQDPFIGKIVSKGNTSSVTVTKSENFNINDDGSSVAFSDSGDIYYTKGRLGPHKIFKYTPSTQQTTEIEVNYTPSYFGGREGILALTRYNSNEFMFFDFYSKTIKRYFHNLGTIVDVMGSGRDEISDGTGINASFRGIFQMAVFGKDIYVIDGKNSIRKIEPEGTSFKVTTLLKNYPETINDLAIDDDGVIYVVAHNQGILKFNPTTNKLEDYLSGKYIELKTPKSGLGYNDVDFDVDVISIKGKDMYLAFSTTLIKIANFKEEIAKYLLERERK</sequence>
<dbReference type="EMBL" id="FNND01000001">
    <property type="protein sequence ID" value="SDW11074.1"/>
    <property type="molecule type" value="Genomic_DNA"/>
</dbReference>
<dbReference type="RefSeq" id="WP_016419559.1">
    <property type="nucleotide sequence ID" value="NZ_FNND01000001.1"/>
</dbReference>
<comment type="caution">
    <text evidence="1">The sequence shown here is derived from an EMBL/GenBank/DDBJ whole genome shotgun (WGS) entry which is preliminary data.</text>
</comment>
<keyword evidence="2" id="KW-1185">Reference proteome</keyword>
<dbReference type="Gene3D" id="2.120.10.30">
    <property type="entry name" value="TolB, C-terminal domain"/>
    <property type="match status" value="1"/>
</dbReference>
<evidence type="ECO:0000313" key="1">
    <source>
        <dbReference type="EMBL" id="SDW11074.1"/>
    </source>
</evidence>
<reference evidence="1 2" key="1">
    <citation type="submission" date="2016-10" db="EMBL/GenBank/DDBJ databases">
        <authorList>
            <person name="Varghese N."/>
            <person name="Submissions S."/>
        </authorList>
    </citation>
    <scope>NUCLEOTIDE SEQUENCE [LARGE SCALE GENOMIC DNA]</scope>
    <source>
        <strain evidence="1 2">DSM 11449</strain>
    </source>
</reference>
<dbReference type="Proteomes" id="UP000182771">
    <property type="component" value="Unassembled WGS sequence"/>
</dbReference>
<dbReference type="AlphaFoldDB" id="A0A1H2QWR6"/>